<keyword evidence="2" id="KW-1185">Reference proteome</keyword>
<dbReference type="Proteomes" id="UP000594014">
    <property type="component" value="Chromosome"/>
</dbReference>
<reference evidence="1" key="1">
    <citation type="submission" date="2019-08" db="EMBL/GenBank/DDBJ databases">
        <title>Genome sequence of Clostridiales bacterium MT110.</title>
        <authorList>
            <person name="Cao J."/>
        </authorList>
    </citation>
    <scope>NUCLEOTIDE SEQUENCE</scope>
    <source>
        <strain evidence="1">MT110</strain>
    </source>
</reference>
<evidence type="ECO:0000313" key="1">
    <source>
        <dbReference type="EMBL" id="QOX62113.1"/>
    </source>
</evidence>
<accession>A0ACD1A6V8</accession>
<dbReference type="EMBL" id="CP042469">
    <property type="protein sequence ID" value="QOX62113.1"/>
    <property type="molecule type" value="Genomic_DNA"/>
</dbReference>
<proteinExistence type="predicted"/>
<sequence length="112" mass="12841">MKYIVQPWETWETIDTIASRFGVSENEMMKANPVLYSVPVYPGMTLEIPGHDIIALPAEGYIEYVVQPDDSIFGIANRFKLDYQKVVSQNPQIKNPNVIWPGQVIYLIYLGY</sequence>
<name>A0ACD1A6V8_9FIRM</name>
<protein>
    <submittedName>
        <fullName evidence="1">LysM peptidoglycan-binding domain-containing protein</fullName>
    </submittedName>
</protein>
<evidence type="ECO:0000313" key="2">
    <source>
        <dbReference type="Proteomes" id="UP000594014"/>
    </source>
</evidence>
<organism evidence="1 2">
    <name type="scientific">Anoxybacterium hadale</name>
    <dbReference type="NCBI Taxonomy" id="3408580"/>
    <lineage>
        <taxon>Bacteria</taxon>
        <taxon>Bacillati</taxon>
        <taxon>Bacillota</taxon>
        <taxon>Clostridia</taxon>
        <taxon>Peptostreptococcales</taxon>
        <taxon>Anaerovoracaceae</taxon>
        <taxon>Anoxybacterium</taxon>
    </lineage>
</organism>
<gene>
    <name evidence="1" type="ORF">FRZ06_01485</name>
</gene>